<comment type="similarity">
    <text evidence="2">Belongs to the transpeptidase family.</text>
</comment>
<dbReference type="RefSeq" id="WP_135501749.1">
    <property type="nucleotide sequence ID" value="NZ_JACHHE010000003.1"/>
</dbReference>
<organism evidence="8 9">
    <name type="scientific">Planococcus koreensis</name>
    <dbReference type="NCBI Taxonomy" id="112331"/>
    <lineage>
        <taxon>Bacteria</taxon>
        <taxon>Bacillati</taxon>
        <taxon>Bacillota</taxon>
        <taxon>Bacilli</taxon>
        <taxon>Bacillales</taxon>
        <taxon>Caryophanaceae</taxon>
        <taxon>Planococcus</taxon>
    </lineage>
</organism>
<evidence type="ECO:0000256" key="4">
    <source>
        <dbReference type="SAM" id="SignalP"/>
    </source>
</evidence>
<dbReference type="InterPro" id="IPR036138">
    <property type="entry name" value="PBP_dimer_sf"/>
</dbReference>
<feature type="domain" description="NTF2-like N-terminal transpeptidase" evidence="7">
    <location>
        <begin position="46"/>
        <end position="164"/>
    </location>
</feature>
<evidence type="ECO:0000313" key="8">
    <source>
        <dbReference type="EMBL" id="MBB5180055.1"/>
    </source>
</evidence>
<feature type="domain" description="Penicillin-binding protein transpeptidase" evidence="5">
    <location>
        <begin position="465"/>
        <end position="617"/>
    </location>
</feature>
<feature type="chain" id="PRO_5038430152" evidence="4">
    <location>
        <begin position="22"/>
        <end position="618"/>
    </location>
</feature>
<proteinExistence type="inferred from homology"/>
<feature type="signal peptide" evidence="4">
    <location>
        <begin position="1"/>
        <end position="21"/>
    </location>
</feature>
<dbReference type="Pfam" id="PF05223">
    <property type="entry name" value="MecA_N"/>
    <property type="match status" value="1"/>
</dbReference>
<dbReference type="InterPro" id="IPR005311">
    <property type="entry name" value="PBP_dimer"/>
</dbReference>
<comment type="caution">
    <text evidence="8">The sequence shown here is derived from an EMBL/GenBank/DDBJ whole genome shotgun (WGS) entry which is preliminary data.</text>
</comment>
<dbReference type="Gene3D" id="3.40.710.10">
    <property type="entry name" value="DD-peptidase/beta-lactamase superfamily"/>
    <property type="match status" value="2"/>
</dbReference>
<evidence type="ECO:0000259" key="5">
    <source>
        <dbReference type="Pfam" id="PF00905"/>
    </source>
</evidence>
<keyword evidence="4" id="KW-0732">Signal</keyword>
<dbReference type="Gene3D" id="3.90.1310.10">
    <property type="entry name" value="Penicillin-binding protein 2a (Domain 2)"/>
    <property type="match status" value="1"/>
</dbReference>
<evidence type="ECO:0000259" key="6">
    <source>
        <dbReference type="Pfam" id="PF03717"/>
    </source>
</evidence>
<dbReference type="Proteomes" id="UP000525923">
    <property type="component" value="Unassembled WGS sequence"/>
</dbReference>
<feature type="domain" description="Penicillin-binding protein transpeptidase" evidence="5">
    <location>
        <begin position="369"/>
        <end position="455"/>
    </location>
</feature>
<dbReference type="Pfam" id="PF03717">
    <property type="entry name" value="PBP_dimer"/>
    <property type="match status" value="1"/>
</dbReference>
<dbReference type="AlphaFoldDB" id="A0A7W8FU00"/>
<dbReference type="InterPro" id="IPR050515">
    <property type="entry name" value="Beta-lactam/transpept"/>
</dbReference>
<dbReference type="PROSITE" id="PS51257">
    <property type="entry name" value="PROKAR_LIPOPROTEIN"/>
    <property type="match status" value="1"/>
</dbReference>
<dbReference type="PANTHER" id="PTHR30627">
    <property type="entry name" value="PEPTIDOGLYCAN D,D-TRANSPEPTIDASE"/>
    <property type="match status" value="1"/>
</dbReference>
<dbReference type="GO" id="GO:0071972">
    <property type="term" value="F:peptidoglycan L,D-transpeptidase activity"/>
    <property type="evidence" value="ECO:0007669"/>
    <property type="project" value="TreeGrafter"/>
</dbReference>
<dbReference type="InterPro" id="IPR012338">
    <property type="entry name" value="Beta-lactam/transpept-like"/>
</dbReference>
<comment type="subcellular location">
    <subcellularLocation>
        <location evidence="1">Membrane</location>
    </subcellularLocation>
</comment>
<dbReference type="OrthoDB" id="9770103at2"/>
<dbReference type="SUPFAM" id="SSF56601">
    <property type="entry name" value="beta-lactamase/transpeptidase-like"/>
    <property type="match status" value="1"/>
</dbReference>
<evidence type="ECO:0000256" key="3">
    <source>
        <dbReference type="ARBA" id="ARBA00023136"/>
    </source>
</evidence>
<dbReference type="PANTHER" id="PTHR30627:SF25">
    <property type="entry name" value="PENICILLIN-BINDING PROTEIN 3"/>
    <property type="match status" value="1"/>
</dbReference>
<reference evidence="8 9" key="1">
    <citation type="submission" date="2020-08" db="EMBL/GenBank/DDBJ databases">
        <title>Genomic Encyclopedia of Type Strains, Phase IV (KMG-IV): sequencing the most valuable type-strain genomes for metagenomic binning, comparative biology and taxonomic classification.</title>
        <authorList>
            <person name="Goeker M."/>
        </authorList>
    </citation>
    <scope>NUCLEOTIDE SEQUENCE [LARGE SCALE GENOMIC DNA]</scope>
    <source>
        <strain evidence="8 9">DSM 15895</strain>
    </source>
</reference>
<evidence type="ECO:0000313" key="9">
    <source>
        <dbReference type="Proteomes" id="UP000525923"/>
    </source>
</evidence>
<dbReference type="InterPro" id="IPR007887">
    <property type="entry name" value="MecA_N"/>
</dbReference>
<dbReference type="SUPFAM" id="SSF56519">
    <property type="entry name" value="Penicillin binding protein dimerisation domain"/>
    <property type="match status" value="1"/>
</dbReference>
<keyword evidence="9" id="KW-1185">Reference proteome</keyword>
<dbReference type="InterPro" id="IPR001460">
    <property type="entry name" value="PCN-bd_Tpept"/>
</dbReference>
<dbReference type="InterPro" id="IPR032710">
    <property type="entry name" value="NTF2-like_dom_sf"/>
</dbReference>
<gene>
    <name evidence="8" type="ORF">HNQ44_001479</name>
</gene>
<accession>A0A7W8FU00</accession>
<dbReference type="Gene3D" id="3.30.1390.30">
    <property type="entry name" value="Penicillin-binding protein 2a, domain 3"/>
    <property type="match status" value="1"/>
</dbReference>
<protein>
    <submittedName>
        <fullName evidence="8">Penicillin-binding protein</fullName>
    </submittedName>
</protein>
<dbReference type="GO" id="GO:0008658">
    <property type="term" value="F:penicillin binding"/>
    <property type="evidence" value="ECO:0007669"/>
    <property type="project" value="InterPro"/>
</dbReference>
<evidence type="ECO:0000256" key="2">
    <source>
        <dbReference type="ARBA" id="ARBA00007171"/>
    </source>
</evidence>
<dbReference type="SUPFAM" id="SSF54427">
    <property type="entry name" value="NTF2-like"/>
    <property type="match status" value="1"/>
</dbReference>
<sequence length="618" mass="67144">MEKKMRAIILLLFVLILSACQDEPQPAPEAESEEEAVQVSEEQIAAQARLTEFIGLWQQKDFVQMYDSYLNEGTKGAFGKELFVDWQQELHRELAIQNLAVNVGEPASDAEWSRELPADFKLELAMDSAGGPVEFTKTMSLLYENDNWFVEWDPSFILPGLERGDTVSAVKELAPRADIVDRNGKGIAVNAVGYEVGVIPEKFDEKRIADVAALLDITPAEITTKLGKSWVQPHFYVPLAHIREDQAVLDQLFAIPGTVRNELTLRSYPFGEPLSHISGFVGPITAEQLAERKGTGYETDDVIGRRGLEESFEDELRGVTAGRILIQKANSGETVTASEREAAQGEALKLSLDAELQKRIYNAMDGKSGTAAAIDPKTGEVLALVSSPGFNPNLFIPNIAQSRYRELANDPRLVFFNRFAAAYTPGAALNPLVAAAGLEAGTVEPDATNKTIGATANNLYDSQLQAQGSEAFAKRLADFGFGEAMPFTIELTPSTLSQNGAPGAAGQVQANILHLAALYTAFQNGGSVYEPTLLAGETPKVWLDSVISEANIEPLEAAMRESIDGFTGSLSLIKAQGNENGLFIGYPTEEPPYVLALLVEDVENEDAVAQKVEEIFNK</sequence>
<dbReference type="GO" id="GO:0071555">
    <property type="term" value="P:cell wall organization"/>
    <property type="evidence" value="ECO:0007669"/>
    <property type="project" value="TreeGrafter"/>
</dbReference>
<evidence type="ECO:0000259" key="7">
    <source>
        <dbReference type="Pfam" id="PF05223"/>
    </source>
</evidence>
<dbReference type="GO" id="GO:0005886">
    <property type="term" value="C:plasma membrane"/>
    <property type="evidence" value="ECO:0007669"/>
    <property type="project" value="TreeGrafter"/>
</dbReference>
<keyword evidence="3" id="KW-0472">Membrane</keyword>
<dbReference type="Gene3D" id="3.10.450.100">
    <property type="entry name" value="NTF2-like, domain 1"/>
    <property type="match status" value="1"/>
</dbReference>
<dbReference type="EMBL" id="JACHHE010000003">
    <property type="protein sequence ID" value="MBB5180055.1"/>
    <property type="molecule type" value="Genomic_DNA"/>
</dbReference>
<dbReference type="Pfam" id="PF00905">
    <property type="entry name" value="Transpeptidase"/>
    <property type="match status" value="2"/>
</dbReference>
<feature type="domain" description="Penicillin-binding protein dimerisation" evidence="6">
    <location>
        <begin position="174"/>
        <end position="335"/>
    </location>
</feature>
<dbReference type="GO" id="GO:0046677">
    <property type="term" value="P:response to antibiotic"/>
    <property type="evidence" value="ECO:0007669"/>
    <property type="project" value="InterPro"/>
</dbReference>
<evidence type="ECO:0000256" key="1">
    <source>
        <dbReference type="ARBA" id="ARBA00004370"/>
    </source>
</evidence>
<name>A0A7W8FU00_9BACL</name>